<evidence type="ECO:0000313" key="8">
    <source>
        <dbReference type="EMBL" id="GHJ84185.1"/>
    </source>
</evidence>
<dbReference type="Gene3D" id="3.40.50.12780">
    <property type="entry name" value="N-terminal domain of ligase-like"/>
    <property type="match status" value="1"/>
</dbReference>
<dbReference type="PROSITE" id="PS00455">
    <property type="entry name" value="AMP_BINDING"/>
    <property type="match status" value="1"/>
</dbReference>
<evidence type="ECO:0000256" key="3">
    <source>
        <dbReference type="ARBA" id="ARBA00022553"/>
    </source>
</evidence>
<dbReference type="GO" id="GO:0016405">
    <property type="term" value="F:CoA-ligase activity"/>
    <property type="evidence" value="ECO:0007669"/>
    <property type="project" value="TreeGrafter"/>
</dbReference>
<accession>A0A8H3TN85</accession>
<protein>
    <submittedName>
        <fullName evidence="8">Uncharacterized protein</fullName>
    </submittedName>
</protein>
<keyword evidence="4" id="KW-0436">Ligase</keyword>
<dbReference type="Gene3D" id="3.30.300.30">
    <property type="match status" value="1"/>
</dbReference>
<dbReference type="InterPro" id="IPR045851">
    <property type="entry name" value="AMP-bd_C_sf"/>
</dbReference>
<feature type="domain" description="AMP-dependent synthetase/ligase" evidence="5">
    <location>
        <begin position="289"/>
        <end position="715"/>
    </location>
</feature>
<sequence>MHICITGAAGSIGSRTVKHVLSQGHSITAIDIVPLPQGLELPAGSTYCQVDCTDFKAFEEALLQTPCDGVIHLGAIPNPISGHDQRTVHNVNVVGSYNVMRTAADHGIRKIVQASSVNATGLIFTHESRRKFDEIPLTELSPRVPEDAYSLSKTICEIQADSICRLYDDCRISSLRFHMTCDRDEAIPRGQKGDLWSWTSLDDAANACLLGITANEPSFQRGHEPFYILHDDLFLGRESWEIERGVYDEAIKNGMNPDTVTAKELIDLYYPGTKIKEAAARQEPPLLNEHPDHLPAYIDGISGEKLSRREVRKAALRLGYALRHNPRKELPPLVRTGDVVFILSPNSLHYPVVFFACQSALLIPTPCNSGATSRDVAYQIKDSGAKIGFVHPDLVGVWRGAMEILRHDASKGGKKVEDLPMFLMASTDEAAVTPEGIDKAQRYSSYQSLLQPQIPTEGTQDEDLRNWQDLMASWPGLQVQEAALDPVSGGEGVSYDDTAVICYSSGTTGLPKGVMTTHRNLVVMETIFTDAIIPMSPQNKDVALGLLPFSHIFALTLVLLHPLTMGVPVVTLPKFTPHTFFSAIEAHQVTWSFIVPPIINFLANFPGVEKHTLNSLRGLLSGAAPMAGEVALKAMERIESMIGREFMITQGSGLTETSPATHVLPLEMAKKKLGSIGQLLPTLEARIIDANGDDAPEFEAGEMALKGPTIMRGYWKNEQATQETFTSDGWYRTGDVAKVDEEGYWYIIDRLKEMIKVKGFQVAPAELESLLMGHPDVLDAGVIGVKAADGVTELPKAFIVPRGGIVKYSDRDKESLEQKIATWVSEQVSAYKRLSGGCHLVESIPRSASGKILRRELRDTQ</sequence>
<dbReference type="InterPro" id="IPR000873">
    <property type="entry name" value="AMP-dep_synth/lig_dom"/>
</dbReference>
<dbReference type="Gene3D" id="3.40.50.720">
    <property type="entry name" value="NAD(P)-binding Rossmann-like Domain"/>
    <property type="match status" value="1"/>
</dbReference>
<gene>
    <name evidence="8" type="ORF">NliqN6_0587</name>
</gene>
<keyword evidence="3" id="KW-0597">Phosphoprotein</keyword>
<organism evidence="8 9">
    <name type="scientific">Naganishia liquefaciens</name>
    <dbReference type="NCBI Taxonomy" id="104408"/>
    <lineage>
        <taxon>Eukaryota</taxon>
        <taxon>Fungi</taxon>
        <taxon>Dikarya</taxon>
        <taxon>Basidiomycota</taxon>
        <taxon>Agaricomycotina</taxon>
        <taxon>Tremellomycetes</taxon>
        <taxon>Filobasidiales</taxon>
        <taxon>Filobasidiaceae</taxon>
        <taxon>Naganishia</taxon>
    </lineage>
</organism>
<comment type="similarity">
    <text evidence="1">Belongs to the ATP-dependent AMP-binding enzyme family.</text>
</comment>
<keyword evidence="2" id="KW-0596">Phosphopantetheine</keyword>
<dbReference type="OrthoDB" id="1898221at2759"/>
<name>A0A8H3TN85_9TREE</name>
<dbReference type="SUPFAM" id="SSF56801">
    <property type="entry name" value="Acetyl-CoA synthetase-like"/>
    <property type="match status" value="1"/>
</dbReference>
<evidence type="ECO:0000259" key="5">
    <source>
        <dbReference type="Pfam" id="PF00501"/>
    </source>
</evidence>
<dbReference type="SUPFAM" id="SSF51735">
    <property type="entry name" value="NAD(P)-binding Rossmann-fold domains"/>
    <property type="match status" value="1"/>
</dbReference>
<dbReference type="Proteomes" id="UP000620104">
    <property type="component" value="Unassembled WGS sequence"/>
</dbReference>
<keyword evidence="9" id="KW-1185">Reference proteome</keyword>
<evidence type="ECO:0000313" key="9">
    <source>
        <dbReference type="Proteomes" id="UP000620104"/>
    </source>
</evidence>
<dbReference type="EMBL" id="BLZA01000007">
    <property type="protein sequence ID" value="GHJ84185.1"/>
    <property type="molecule type" value="Genomic_DNA"/>
</dbReference>
<dbReference type="Pfam" id="PF01370">
    <property type="entry name" value="Epimerase"/>
    <property type="match status" value="1"/>
</dbReference>
<evidence type="ECO:0000256" key="4">
    <source>
        <dbReference type="ARBA" id="ARBA00022598"/>
    </source>
</evidence>
<dbReference type="Pfam" id="PF13193">
    <property type="entry name" value="AMP-binding_C"/>
    <property type="match status" value="1"/>
</dbReference>
<dbReference type="InterPro" id="IPR025110">
    <property type="entry name" value="AMP-bd_C"/>
</dbReference>
<dbReference type="InterPro" id="IPR036291">
    <property type="entry name" value="NAD(P)-bd_dom_sf"/>
</dbReference>
<dbReference type="InterPro" id="IPR001509">
    <property type="entry name" value="Epimerase_deHydtase"/>
</dbReference>
<dbReference type="PANTHER" id="PTHR24096:SF149">
    <property type="entry name" value="AMP-BINDING DOMAIN-CONTAINING PROTEIN-RELATED"/>
    <property type="match status" value="1"/>
</dbReference>
<comment type="caution">
    <text evidence="8">The sequence shown here is derived from an EMBL/GenBank/DDBJ whole genome shotgun (WGS) entry which is preliminary data.</text>
</comment>
<feature type="domain" description="AMP-binding enzyme C-terminal" evidence="7">
    <location>
        <begin position="766"/>
        <end position="851"/>
    </location>
</feature>
<evidence type="ECO:0000256" key="2">
    <source>
        <dbReference type="ARBA" id="ARBA00022450"/>
    </source>
</evidence>
<evidence type="ECO:0000259" key="6">
    <source>
        <dbReference type="Pfam" id="PF01370"/>
    </source>
</evidence>
<proteinExistence type="inferred from homology"/>
<feature type="domain" description="NAD-dependent epimerase/dehydratase" evidence="6">
    <location>
        <begin position="3"/>
        <end position="177"/>
    </location>
</feature>
<dbReference type="InterPro" id="IPR042099">
    <property type="entry name" value="ANL_N_sf"/>
</dbReference>
<dbReference type="AlphaFoldDB" id="A0A8H3TN85"/>
<dbReference type="InterPro" id="IPR020845">
    <property type="entry name" value="AMP-binding_CS"/>
</dbReference>
<reference evidence="8" key="1">
    <citation type="submission" date="2020-07" db="EMBL/GenBank/DDBJ databases">
        <title>Draft Genome Sequence of a Deep-Sea Yeast, Naganishia (Cryptococcus) liquefaciens strain N6.</title>
        <authorList>
            <person name="Han Y.W."/>
            <person name="Kajitani R."/>
            <person name="Morimoto H."/>
            <person name="Parhat M."/>
            <person name="Tsubouchi H."/>
            <person name="Bakenova O."/>
            <person name="Ogata M."/>
            <person name="Argunhan B."/>
            <person name="Aoki R."/>
            <person name="Kajiwara S."/>
            <person name="Itoh T."/>
            <person name="Iwasaki H."/>
        </authorList>
    </citation>
    <scope>NUCLEOTIDE SEQUENCE</scope>
    <source>
        <strain evidence="8">N6</strain>
    </source>
</reference>
<dbReference type="Pfam" id="PF00501">
    <property type="entry name" value="AMP-binding"/>
    <property type="match status" value="1"/>
</dbReference>
<dbReference type="PANTHER" id="PTHR24096">
    <property type="entry name" value="LONG-CHAIN-FATTY-ACID--COA LIGASE"/>
    <property type="match status" value="1"/>
</dbReference>
<evidence type="ECO:0000259" key="7">
    <source>
        <dbReference type="Pfam" id="PF13193"/>
    </source>
</evidence>
<evidence type="ECO:0000256" key="1">
    <source>
        <dbReference type="ARBA" id="ARBA00006432"/>
    </source>
</evidence>